<feature type="domain" description="Protein kinase" evidence="2">
    <location>
        <begin position="36"/>
        <end position="342"/>
    </location>
</feature>
<dbReference type="Proteomes" id="UP000011014">
    <property type="component" value="Unassembled WGS sequence"/>
</dbReference>
<dbReference type="GO" id="GO:0005524">
    <property type="term" value="F:ATP binding"/>
    <property type="evidence" value="ECO:0007669"/>
    <property type="project" value="InterPro"/>
</dbReference>
<organism evidence="3">
    <name type="scientific">Oikopleura dioica</name>
    <name type="common">Tunicate</name>
    <dbReference type="NCBI Taxonomy" id="34765"/>
    <lineage>
        <taxon>Eukaryota</taxon>
        <taxon>Metazoa</taxon>
        <taxon>Chordata</taxon>
        <taxon>Tunicata</taxon>
        <taxon>Appendicularia</taxon>
        <taxon>Copelata</taxon>
        <taxon>Oikopleuridae</taxon>
        <taxon>Oikopleura</taxon>
    </lineage>
</organism>
<dbReference type="SMART" id="SM00220">
    <property type="entry name" value="S_TKc"/>
    <property type="match status" value="1"/>
</dbReference>
<sequence length="672" mass="77775">MSSTRKFESFVADNAGFYDSGRHKSTRFLFCCHTNKFCNSKKKNGRFTGIDASRFKTNKGVTDALDNLTGDTIILKSFTIVEEDHLQTAKEEAATLSQLAHKNIVRYVDFIDELTPAWNKRCSMCFIAMQRCAGGSLVDWIDRMNEGWRRTSGAEAAVIGAQLVSALSYCHQRGIGHFDMKPGNVFIMADFIEVKLGDFGSALTIQSASESIKAGSSLYTTKGVFAHTPLYAPPEFHTDEKVKKSPRLDVWGFAMILQEVLTLEHAFGRVDDQEANHPQIQLNIRQHEKKESKRTCIYKIVDETDEFDRFEDLLEKCLRGNRKKRPRTAIELRNEGVLVDFLNKLENGARPCELVPPPFEDEKEMQIREMRAKLATKDRTITDLEKTVNSAMNAKHEIGQRDEIIEMKNEEILELKTEIENWKVNFAKMREANSKLESDLREYKKIIEQLTMEQDLERENWKNEMAKMRRLTLKLESEFEEAKKINEQVKAVKTQNRELKEELTKKDGKIAYLENSSRQTEEREKLRIEMGEIAGAGHFWGNDKHTSNGGVRNEMEEEELKKVLKLLALGEKKINLKFYYSDNWEVAEAGWTIQFKSTVDDFREDGEYFYLWISNKEGGAKFKATVEEIDHLTGEEENHRELHSEKDGTRQRIKYEEEFDADYFVRFNITLL</sequence>
<evidence type="ECO:0000313" key="3">
    <source>
        <dbReference type="EMBL" id="CBY31515.1"/>
    </source>
</evidence>
<feature type="coiled-coil region" evidence="1">
    <location>
        <begin position="367"/>
        <end position="509"/>
    </location>
</feature>
<evidence type="ECO:0000259" key="2">
    <source>
        <dbReference type="PROSITE" id="PS50011"/>
    </source>
</evidence>
<dbReference type="AlphaFoldDB" id="E4Y7B5"/>
<dbReference type="InterPro" id="IPR011009">
    <property type="entry name" value="Kinase-like_dom_sf"/>
</dbReference>
<dbReference type="GO" id="GO:0005737">
    <property type="term" value="C:cytoplasm"/>
    <property type="evidence" value="ECO:0007669"/>
    <property type="project" value="TreeGrafter"/>
</dbReference>
<dbReference type="GO" id="GO:0006914">
    <property type="term" value="P:autophagy"/>
    <property type="evidence" value="ECO:0007669"/>
    <property type="project" value="UniProtKB-ARBA"/>
</dbReference>
<dbReference type="PANTHER" id="PTHR24348">
    <property type="entry name" value="SERINE/THREONINE-PROTEIN KINASE UNC-51-RELATED"/>
    <property type="match status" value="1"/>
</dbReference>
<evidence type="ECO:0000256" key="1">
    <source>
        <dbReference type="SAM" id="Coils"/>
    </source>
</evidence>
<dbReference type="Gene3D" id="1.10.510.10">
    <property type="entry name" value="Transferase(Phosphotransferase) domain 1"/>
    <property type="match status" value="1"/>
</dbReference>
<dbReference type="PROSITE" id="PS50011">
    <property type="entry name" value="PROTEIN_KINASE_DOM"/>
    <property type="match status" value="1"/>
</dbReference>
<accession>E4Y7B5</accession>
<protein>
    <recommendedName>
        <fullName evidence="2">Protein kinase domain-containing protein</fullName>
    </recommendedName>
</protein>
<dbReference type="GO" id="GO:0010506">
    <property type="term" value="P:regulation of autophagy"/>
    <property type="evidence" value="ECO:0007669"/>
    <property type="project" value="InterPro"/>
</dbReference>
<dbReference type="GO" id="GO:0004674">
    <property type="term" value="F:protein serine/threonine kinase activity"/>
    <property type="evidence" value="ECO:0007669"/>
    <property type="project" value="InterPro"/>
</dbReference>
<dbReference type="EMBL" id="FN654306">
    <property type="protein sequence ID" value="CBY31515.1"/>
    <property type="molecule type" value="Genomic_DNA"/>
</dbReference>
<dbReference type="SUPFAM" id="SSF56112">
    <property type="entry name" value="Protein kinase-like (PK-like)"/>
    <property type="match status" value="1"/>
</dbReference>
<proteinExistence type="predicted"/>
<dbReference type="InterPro" id="IPR008271">
    <property type="entry name" value="Ser/Thr_kinase_AS"/>
</dbReference>
<gene>
    <name evidence="3" type="ORF">GSOID_T00025424001</name>
</gene>
<dbReference type="PANTHER" id="PTHR24348:SF68">
    <property type="entry name" value="SERINE_THREONINE-PROTEIN KINASE ATG1C"/>
    <property type="match status" value="1"/>
</dbReference>
<dbReference type="InterPro" id="IPR045269">
    <property type="entry name" value="Atg1-like"/>
</dbReference>
<keyword evidence="1" id="KW-0175">Coiled coil</keyword>
<dbReference type="InterPro" id="IPR000719">
    <property type="entry name" value="Prot_kinase_dom"/>
</dbReference>
<dbReference type="Pfam" id="PF00069">
    <property type="entry name" value="Pkinase"/>
    <property type="match status" value="1"/>
</dbReference>
<name>E4Y7B5_OIKDI</name>
<dbReference type="PROSITE" id="PS00108">
    <property type="entry name" value="PROTEIN_KINASE_ST"/>
    <property type="match status" value="1"/>
</dbReference>
<reference evidence="3" key="1">
    <citation type="journal article" date="2010" name="Science">
        <title>Plasticity of animal genome architecture unmasked by rapid evolution of a pelagic tunicate.</title>
        <authorList>
            <person name="Denoeud F."/>
            <person name="Henriet S."/>
            <person name="Mungpakdee S."/>
            <person name="Aury J.M."/>
            <person name="Da Silva C."/>
            <person name="Brinkmann H."/>
            <person name="Mikhaleva J."/>
            <person name="Olsen L.C."/>
            <person name="Jubin C."/>
            <person name="Canestro C."/>
            <person name="Bouquet J.M."/>
            <person name="Danks G."/>
            <person name="Poulain J."/>
            <person name="Campsteijn C."/>
            <person name="Adamski M."/>
            <person name="Cross I."/>
            <person name="Yadetie F."/>
            <person name="Muffato M."/>
            <person name="Louis A."/>
            <person name="Butcher S."/>
            <person name="Tsagkogeorga G."/>
            <person name="Konrad A."/>
            <person name="Singh S."/>
            <person name="Jensen M.F."/>
            <person name="Cong E.H."/>
            <person name="Eikeseth-Otteraa H."/>
            <person name="Noel B."/>
            <person name="Anthouard V."/>
            <person name="Porcel B.M."/>
            <person name="Kachouri-Lafond R."/>
            <person name="Nishino A."/>
            <person name="Ugolini M."/>
            <person name="Chourrout P."/>
            <person name="Nishida H."/>
            <person name="Aasland R."/>
            <person name="Huzurbazar S."/>
            <person name="Westhof E."/>
            <person name="Delsuc F."/>
            <person name="Lehrach H."/>
            <person name="Reinhardt R."/>
            <person name="Weissenbach J."/>
            <person name="Roy S.W."/>
            <person name="Artiguenave F."/>
            <person name="Postlethwait J.H."/>
            <person name="Manak J.R."/>
            <person name="Thompson E.M."/>
            <person name="Jaillon O."/>
            <person name="Du Pasquier L."/>
            <person name="Boudinot P."/>
            <person name="Liberles D.A."/>
            <person name="Volff J.N."/>
            <person name="Philippe H."/>
            <person name="Lenhard B."/>
            <person name="Roest Crollius H."/>
            <person name="Wincker P."/>
            <person name="Chourrout D."/>
        </authorList>
    </citation>
    <scope>NUCLEOTIDE SEQUENCE [LARGE SCALE GENOMIC DNA]</scope>
</reference>